<dbReference type="Gramene" id="TKW25599">
    <property type="protein sequence ID" value="TKW25599"/>
    <property type="gene ID" value="SEVIR_3G129633v2"/>
</dbReference>
<dbReference type="Proteomes" id="UP000298652">
    <property type="component" value="Chromosome 3"/>
</dbReference>
<dbReference type="EMBL" id="CM016554">
    <property type="protein sequence ID" value="TKW25599.1"/>
    <property type="molecule type" value="Genomic_DNA"/>
</dbReference>
<feature type="region of interest" description="Disordered" evidence="1">
    <location>
        <begin position="93"/>
        <end position="131"/>
    </location>
</feature>
<keyword evidence="3" id="KW-1185">Reference proteome</keyword>
<sequence>MLQARGRGAKDILSLGTRNSPTLTGHSGRCSWRKLGLDAIVSWRLHRPSCASGKTICVHGVPWELGHGHVPRPQEATLAARRADDVEELAEVSAAGAGGHHGERGVDGQRREDEVSGTARAISRGLGAMGL</sequence>
<dbReference type="AlphaFoldDB" id="A0A4U6VED0"/>
<name>A0A4U6VED0_SETVI</name>
<protein>
    <submittedName>
        <fullName evidence="2">Uncharacterized protein</fullName>
    </submittedName>
</protein>
<organism evidence="2 3">
    <name type="scientific">Setaria viridis</name>
    <name type="common">Green bristlegrass</name>
    <name type="synonym">Setaria italica subsp. viridis</name>
    <dbReference type="NCBI Taxonomy" id="4556"/>
    <lineage>
        <taxon>Eukaryota</taxon>
        <taxon>Viridiplantae</taxon>
        <taxon>Streptophyta</taxon>
        <taxon>Embryophyta</taxon>
        <taxon>Tracheophyta</taxon>
        <taxon>Spermatophyta</taxon>
        <taxon>Magnoliopsida</taxon>
        <taxon>Liliopsida</taxon>
        <taxon>Poales</taxon>
        <taxon>Poaceae</taxon>
        <taxon>PACMAD clade</taxon>
        <taxon>Panicoideae</taxon>
        <taxon>Panicodae</taxon>
        <taxon>Paniceae</taxon>
        <taxon>Cenchrinae</taxon>
        <taxon>Setaria</taxon>
    </lineage>
</organism>
<feature type="compositionally biased region" description="Polar residues" evidence="1">
    <location>
        <begin position="16"/>
        <end position="25"/>
    </location>
</feature>
<accession>A0A4U6VED0</accession>
<gene>
    <name evidence="2" type="ORF">SEVIR_3G129633v2</name>
</gene>
<proteinExistence type="predicted"/>
<reference evidence="2" key="1">
    <citation type="submission" date="2019-03" db="EMBL/GenBank/DDBJ databases">
        <title>WGS assembly of Setaria viridis.</title>
        <authorList>
            <person name="Huang P."/>
            <person name="Jenkins J."/>
            <person name="Grimwood J."/>
            <person name="Barry K."/>
            <person name="Healey A."/>
            <person name="Mamidi S."/>
            <person name="Sreedasyam A."/>
            <person name="Shu S."/>
            <person name="Feldman M."/>
            <person name="Wu J."/>
            <person name="Yu Y."/>
            <person name="Chen C."/>
            <person name="Johnson J."/>
            <person name="Rokhsar D."/>
            <person name="Baxter I."/>
            <person name="Schmutz J."/>
            <person name="Brutnell T."/>
            <person name="Kellogg E."/>
        </authorList>
    </citation>
    <scope>NUCLEOTIDE SEQUENCE [LARGE SCALE GENOMIC DNA]</scope>
</reference>
<feature type="region of interest" description="Disordered" evidence="1">
    <location>
        <begin position="1"/>
        <end position="25"/>
    </location>
</feature>
<evidence type="ECO:0000313" key="3">
    <source>
        <dbReference type="Proteomes" id="UP000298652"/>
    </source>
</evidence>
<feature type="compositionally biased region" description="Basic and acidic residues" evidence="1">
    <location>
        <begin position="100"/>
        <end position="114"/>
    </location>
</feature>
<evidence type="ECO:0000256" key="1">
    <source>
        <dbReference type="SAM" id="MobiDB-lite"/>
    </source>
</evidence>
<evidence type="ECO:0000313" key="2">
    <source>
        <dbReference type="EMBL" id="TKW25599.1"/>
    </source>
</evidence>